<reference evidence="3" key="1">
    <citation type="submission" date="2014-04" db="EMBL/GenBank/DDBJ databases">
        <title>Evolutionary Origins and Diversification of the Mycorrhizal Mutualists.</title>
        <authorList>
            <consortium name="DOE Joint Genome Institute"/>
            <consortium name="Mycorrhizal Genomics Consortium"/>
            <person name="Kohler A."/>
            <person name="Kuo A."/>
            <person name="Nagy L.G."/>
            <person name="Floudas D."/>
            <person name="Copeland A."/>
            <person name="Barry K.W."/>
            <person name="Cichocki N."/>
            <person name="Veneault-Fourrey C."/>
            <person name="LaButti K."/>
            <person name="Lindquist E.A."/>
            <person name="Lipzen A."/>
            <person name="Lundell T."/>
            <person name="Morin E."/>
            <person name="Murat C."/>
            <person name="Riley R."/>
            <person name="Ohm R."/>
            <person name="Sun H."/>
            <person name="Tunlid A."/>
            <person name="Henrissat B."/>
            <person name="Grigoriev I.V."/>
            <person name="Hibbett D.S."/>
            <person name="Martin F."/>
        </authorList>
    </citation>
    <scope>NUCLEOTIDE SEQUENCE [LARGE SCALE GENOMIC DNA]</scope>
    <source>
        <strain evidence="3">FD-334 SS-4</strain>
    </source>
</reference>
<name>A0A0D2N055_HYPSF</name>
<evidence type="ECO:0000256" key="1">
    <source>
        <dbReference type="SAM" id="MobiDB-lite"/>
    </source>
</evidence>
<gene>
    <name evidence="2" type="ORF">HYPSUDRAFT_210348</name>
</gene>
<proteinExistence type="predicted"/>
<dbReference type="AlphaFoldDB" id="A0A0D2N055"/>
<feature type="compositionally biased region" description="Low complexity" evidence="1">
    <location>
        <begin position="216"/>
        <end position="235"/>
    </location>
</feature>
<evidence type="ECO:0000313" key="2">
    <source>
        <dbReference type="EMBL" id="KJA12589.1"/>
    </source>
</evidence>
<feature type="region of interest" description="Disordered" evidence="1">
    <location>
        <begin position="139"/>
        <end position="235"/>
    </location>
</feature>
<dbReference type="EMBL" id="KN818104">
    <property type="protein sequence ID" value="KJA12589.1"/>
    <property type="molecule type" value="Genomic_DNA"/>
</dbReference>
<evidence type="ECO:0000313" key="3">
    <source>
        <dbReference type="Proteomes" id="UP000054270"/>
    </source>
</evidence>
<keyword evidence="3" id="KW-1185">Reference proteome</keyword>
<accession>A0A0D2N055</accession>
<organism evidence="2 3">
    <name type="scientific">Hypholoma sublateritium (strain FD-334 SS-4)</name>
    <dbReference type="NCBI Taxonomy" id="945553"/>
    <lineage>
        <taxon>Eukaryota</taxon>
        <taxon>Fungi</taxon>
        <taxon>Dikarya</taxon>
        <taxon>Basidiomycota</taxon>
        <taxon>Agaricomycotina</taxon>
        <taxon>Agaricomycetes</taxon>
        <taxon>Agaricomycetidae</taxon>
        <taxon>Agaricales</taxon>
        <taxon>Agaricineae</taxon>
        <taxon>Strophariaceae</taxon>
        <taxon>Hypholoma</taxon>
    </lineage>
</organism>
<sequence length="235" mass="25407">MDDGTTEGYAPALYRIPLVGAHLLFGVFENCNAQNCSCLHGAGPADRRDVTQRAAGANVLDLRHGRRASMEVRKPQRTCAELRTFKMHPGPYPPPRAPRTQLPSMFVTFEHRLWCAAGFRLAGGGVWWQQMAVREGGKKATLKKSGPCCVSGGPPPLPRAQSPPLGPARAWRAGRSAPPLEYPRLPRANLPRPPLDRPASPPPQSLTRLHPQHPDPTSAPAAAPSSRNARPVPSS</sequence>
<protein>
    <submittedName>
        <fullName evidence="2">Uncharacterized protein</fullName>
    </submittedName>
</protein>
<dbReference type="Proteomes" id="UP000054270">
    <property type="component" value="Unassembled WGS sequence"/>
</dbReference>